<protein>
    <submittedName>
        <fullName evidence="2">Uncharacterized protein</fullName>
    </submittedName>
</protein>
<gene>
    <name evidence="2" type="ORF">K435DRAFT_221469</name>
</gene>
<dbReference type="AlphaFoldDB" id="A0A4S8LQY3"/>
<evidence type="ECO:0000256" key="1">
    <source>
        <dbReference type="SAM" id="Phobius"/>
    </source>
</evidence>
<dbReference type="Proteomes" id="UP000297245">
    <property type="component" value="Unassembled WGS sequence"/>
</dbReference>
<feature type="transmembrane region" description="Helical" evidence="1">
    <location>
        <begin position="72"/>
        <end position="91"/>
    </location>
</feature>
<evidence type="ECO:0000313" key="2">
    <source>
        <dbReference type="EMBL" id="THU91882.1"/>
    </source>
</evidence>
<keyword evidence="1" id="KW-0472">Membrane</keyword>
<organism evidence="2 3">
    <name type="scientific">Dendrothele bispora (strain CBS 962.96)</name>
    <dbReference type="NCBI Taxonomy" id="1314807"/>
    <lineage>
        <taxon>Eukaryota</taxon>
        <taxon>Fungi</taxon>
        <taxon>Dikarya</taxon>
        <taxon>Basidiomycota</taxon>
        <taxon>Agaricomycotina</taxon>
        <taxon>Agaricomycetes</taxon>
        <taxon>Agaricomycetidae</taxon>
        <taxon>Agaricales</taxon>
        <taxon>Agaricales incertae sedis</taxon>
        <taxon>Dendrothele</taxon>
    </lineage>
</organism>
<keyword evidence="1" id="KW-1133">Transmembrane helix</keyword>
<evidence type="ECO:0000313" key="3">
    <source>
        <dbReference type="Proteomes" id="UP000297245"/>
    </source>
</evidence>
<sequence>MSDNVGVNGNIVGGTDVANAFMTVWVAFERVSWDTLPLTLTRAPNFIVHATVILSIVVVSQHCCLEMQEHKRGIKFVVVPVVLVLYQVLLYCN</sequence>
<name>A0A4S8LQY3_DENBC</name>
<proteinExistence type="predicted"/>
<reference evidence="2 3" key="1">
    <citation type="journal article" date="2019" name="Nat. Ecol. Evol.">
        <title>Megaphylogeny resolves global patterns of mushroom evolution.</title>
        <authorList>
            <person name="Varga T."/>
            <person name="Krizsan K."/>
            <person name="Foldi C."/>
            <person name="Dima B."/>
            <person name="Sanchez-Garcia M."/>
            <person name="Sanchez-Ramirez S."/>
            <person name="Szollosi G.J."/>
            <person name="Szarkandi J.G."/>
            <person name="Papp V."/>
            <person name="Albert L."/>
            <person name="Andreopoulos W."/>
            <person name="Angelini C."/>
            <person name="Antonin V."/>
            <person name="Barry K.W."/>
            <person name="Bougher N.L."/>
            <person name="Buchanan P."/>
            <person name="Buyck B."/>
            <person name="Bense V."/>
            <person name="Catcheside P."/>
            <person name="Chovatia M."/>
            <person name="Cooper J."/>
            <person name="Damon W."/>
            <person name="Desjardin D."/>
            <person name="Finy P."/>
            <person name="Geml J."/>
            <person name="Haridas S."/>
            <person name="Hughes K."/>
            <person name="Justo A."/>
            <person name="Karasinski D."/>
            <person name="Kautmanova I."/>
            <person name="Kiss B."/>
            <person name="Kocsube S."/>
            <person name="Kotiranta H."/>
            <person name="LaButti K.M."/>
            <person name="Lechner B.E."/>
            <person name="Liimatainen K."/>
            <person name="Lipzen A."/>
            <person name="Lukacs Z."/>
            <person name="Mihaltcheva S."/>
            <person name="Morgado L.N."/>
            <person name="Niskanen T."/>
            <person name="Noordeloos M.E."/>
            <person name="Ohm R.A."/>
            <person name="Ortiz-Santana B."/>
            <person name="Ovrebo C."/>
            <person name="Racz N."/>
            <person name="Riley R."/>
            <person name="Savchenko A."/>
            <person name="Shiryaev A."/>
            <person name="Soop K."/>
            <person name="Spirin V."/>
            <person name="Szebenyi C."/>
            <person name="Tomsovsky M."/>
            <person name="Tulloss R.E."/>
            <person name="Uehling J."/>
            <person name="Grigoriev I.V."/>
            <person name="Vagvolgyi C."/>
            <person name="Papp T."/>
            <person name="Martin F.M."/>
            <person name="Miettinen O."/>
            <person name="Hibbett D.S."/>
            <person name="Nagy L.G."/>
        </authorList>
    </citation>
    <scope>NUCLEOTIDE SEQUENCE [LARGE SCALE GENOMIC DNA]</scope>
    <source>
        <strain evidence="2 3">CBS 962.96</strain>
    </source>
</reference>
<accession>A0A4S8LQY3</accession>
<feature type="transmembrane region" description="Helical" evidence="1">
    <location>
        <begin position="46"/>
        <end position="65"/>
    </location>
</feature>
<keyword evidence="1" id="KW-0812">Transmembrane</keyword>
<keyword evidence="3" id="KW-1185">Reference proteome</keyword>
<dbReference type="EMBL" id="ML179294">
    <property type="protein sequence ID" value="THU91882.1"/>
    <property type="molecule type" value="Genomic_DNA"/>
</dbReference>